<name>A0A5N6LXH4_9ASTR</name>
<feature type="compositionally biased region" description="Polar residues" evidence="1">
    <location>
        <begin position="38"/>
        <end position="47"/>
    </location>
</feature>
<proteinExistence type="predicted"/>
<dbReference type="Proteomes" id="UP000326396">
    <property type="component" value="Linkage Group LG7"/>
</dbReference>
<organism evidence="2 3">
    <name type="scientific">Mikania micrantha</name>
    <name type="common">bitter vine</name>
    <dbReference type="NCBI Taxonomy" id="192012"/>
    <lineage>
        <taxon>Eukaryota</taxon>
        <taxon>Viridiplantae</taxon>
        <taxon>Streptophyta</taxon>
        <taxon>Embryophyta</taxon>
        <taxon>Tracheophyta</taxon>
        <taxon>Spermatophyta</taxon>
        <taxon>Magnoliopsida</taxon>
        <taxon>eudicotyledons</taxon>
        <taxon>Gunneridae</taxon>
        <taxon>Pentapetalae</taxon>
        <taxon>asterids</taxon>
        <taxon>campanulids</taxon>
        <taxon>Asterales</taxon>
        <taxon>Asteraceae</taxon>
        <taxon>Asteroideae</taxon>
        <taxon>Heliantheae alliance</taxon>
        <taxon>Eupatorieae</taxon>
        <taxon>Mikania</taxon>
    </lineage>
</organism>
<reference evidence="2 3" key="1">
    <citation type="submission" date="2019-05" db="EMBL/GenBank/DDBJ databases">
        <title>Mikania micrantha, genome provides insights into the molecular mechanism of rapid growth.</title>
        <authorList>
            <person name="Liu B."/>
        </authorList>
    </citation>
    <scope>NUCLEOTIDE SEQUENCE [LARGE SCALE GENOMIC DNA]</scope>
    <source>
        <strain evidence="2">NLD-2019</strain>
        <tissue evidence="2">Leaf</tissue>
    </source>
</reference>
<dbReference type="AlphaFoldDB" id="A0A5N6LXH4"/>
<evidence type="ECO:0000256" key="1">
    <source>
        <dbReference type="SAM" id="MobiDB-lite"/>
    </source>
</evidence>
<keyword evidence="3" id="KW-1185">Reference proteome</keyword>
<comment type="caution">
    <text evidence="2">The sequence shown here is derived from an EMBL/GenBank/DDBJ whole genome shotgun (WGS) entry which is preliminary data.</text>
</comment>
<protein>
    <submittedName>
        <fullName evidence="2">Uncharacterized protein</fullName>
    </submittedName>
</protein>
<dbReference type="EMBL" id="SZYD01000017">
    <property type="protein sequence ID" value="KAD3066337.1"/>
    <property type="molecule type" value="Genomic_DNA"/>
</dbReference>
<evidence type="ECO:0000313" key="3">
    <source>
        <dbReference type="Proteomes" id="UP000326396"/>
    </source>
</evidence>
<evidence type="ECO:0000313" key="2">
    <source>
        <dbReference type="EMBL" id="KAD3066337.1"/>
    </source>
</evidence>
<gene>
    <name evidence="2" type="ORF">E3N88_34216</name>
</gene>
<feature type="compositionally biased region" description="Basic and acidic residues" evidence="1">
    <location>
        <begin position="103"/>
        <end position="119"/>
    </location>
</feature>
<feature type="compositionally biased region" description="Polar residues" evidence="1">
    <location>
        <begin position="1"/>
        <end position="13"/>
    </location>
</feature>
<feature type="region of interest" description="Disordered" evidence="1">
    <location>
        <begin position="1"/>
        <end position="119"/>
    </location>
</feature>
<sequence>MASSGNQNQQPVTGQFDVQRLFNPISSPSPPSPTITTLQNANNQYILPSSAASYPPPTGTGGPYAYQPPQTNPILHHQFHITPPPFTNQQTDDNLKCRHNKNKNKETMMEKTSRVLDDE</sequence>
<accession>A0A5N6LXH4</accession>